<dbReference type="Proteomes" id="UP000281553">
    <property type="component" value="Unassembled WGS sequence"/>
</dbReference>
<sequence>MGVVSPGVDHLVPFRFPPVQPLSFVVMPPILFIPTFPSQQTMRSKEEALETNRLLLETERTKTILGQLASRFCRRHKETPGSPSCFALLVNPTRVPPHLLLRRMPNG</sequence>
<dbReference type="AlphaFoldDB" id="A0A3P7P333"/>
<reference evidence="1 2" key="1">
    <citation type="submission" date="2018-11" db="EMBL/GenBank/DDBJ databases">
        <authorList>
            <consortium name="Pathogen Informatics"/>
        </authorList>
    </citation>
    <scope>NUCLEOTIDE SEQUENCE [LARGE SCALE GENOMIC DNA]</scope>
</reference>
<organism evidence="1 2">
    <name type="scientific">Dibothriocephalus latus</name>
    <name type="common">Fish tapeworm</name>
    <name type="synonym">Diphyllobothrium latum</name>
    <dbReference type="NCBI Taxonomy" id="60516"/>
    <lineage>
        <taxon>Eukaryota</taxon>
        <taxon>Metazoa</taxon>
        <taxon>Spiralia</taxon>
        <taxon>Lophotrochozoa</taxon>
        <taxon>Platyhelminthes</taxon>
        <taxon>Cestoda</taxon>
        <taxon>Eucestoda</taxon>
        <taxon>Diphyllobothriidea</taxon>
        <taxon>Diphyllobothriidae</taxon>
        <taxon>Dibothriocephalus</taxon>
    </lineage>
</organism>
<proteinExistence type="predicted"/>
<keyword evidence="2" id="KW-1185">Reference proteome</keyword>
<dbReference type="EMBL" id="UYRU01121302">
    <property type="protein sequence ID" value="VDN49455.1"/>
    <property type="molecule type" value="Genomic_DNA"/>
</dbReference>
<evidence type="ECO:0000313" key="2">
    <source>
        <dbReference type="Proteomes" id="UP000281553"/>
    </source>
</evidence>
<gene>
    <name evidence="1" type="ORF">DILT_LOCUS19779</name>
</gene>
<name>A0A3P7P333_DIBLA</name>
<evidence type="ECO:0000313" key="1">
    <source>
        <dbReference type="EMBL" id="VDN49455.1"/>
    </source>
</evidence>
<protein>
    <submittedName>
        <fullName evidence="1">Uncharacterized protein</fullName>
    </submittedName>
</protein>
<accession>A0A3P7P333</accession>